<dbReference type="AlphaFoldDB" id="A0AAD7LJ84"/>
<keyword evidence="4 7" id="KW-1133">Transmembrane helix</keyword>
<comment type="similarity">
    <text evidence="6">Belongs to the MIP/aquaporin (TC 1.A.8) family.</text>
</comment>
<organism evidence="8 9">
    <name type="scientific">Quillaja saponaria</name>
    <name type="common">Soap bark tree</name>
    <dbReference type="NCBI Taxonomy" id="32244"/>
    <lineage>
        <taxon>Eukaryota</taxon>
        <taxon>Viridiplantae</taxon>
        <taxon>Streptophyta</taxon>
        <taxon>Embryophyta</taxon>
        <taxon>Tracheophyta</taxon>
        <taxon>Spermatophyta</taxon>
        <taxon>Magnoliopsida</taxon>
        <taxon>eudicotyledons</taxon>
        <taxon>Gunneridae</taxon>
        <taxon>Pentapetalae</taxon>
        <taxon>rosids</taxon>
        <taxon>fabids</taxon>
        <taxon>Fabales</taxon>
        <taxon>Quillajaceae</taxon>
        <taxon>Quillaja</taxon>
    </lineage>
</organism>
<dbReference type="PRINTS" id="PR00783">
    <property type="entry name" value="MINTRINSICP"/>
</dbReference>
<evidence type="ECO:0000256" key="3">
    <source>
        <dbReference type="ARBA" id="ARBA00022692"/>
    </source>
</evidence>
<keyword evidence="2 6" id="KW-0813">Transport</keyword>
<protein>
    <submittedName>
        <fullName evidence="8">Aquaporin NIP1-1</fullName>
    </submittedName>
</protein>
<dbReference type="NCBIfam" id="TIGR00861">
    <property type="entry name" value="MIP"/>
    <property type="match status" value="1"/>
</dbReference>
<gene>
    <name evidence="8" type="ORF">O6P43_019639</name>
</gene>
<evidence type="ECO:0000256" key="5">
    <source>
        <dbReference type="ARBA" id="ARBA00023136"/>
    </source>
</evidence>
<evidence type="ECO:0000313" key="9">
    <source>
        <dbReference type="Proteomes" id="UP001163823"/>
    </source>
</evidence>
<reference evidence="8" key="1">
    <citation type="journal article" date="2023" name="Science">
        <title>Elucidation of the pathway for biosynthesis of saponin adjuvants from the soapbark tree.</title>
        <authorList>
            <person name="Reed J."/>
            <person name="Orme A."/>
            <person name="El-Demerdash A."/>
            <person name="Owen C."/>
            <person name="Martin L.B.B."/>
            <person name="Misra R.C."/>
            <person name="Kikuchi S."/>
            <person name="Rejzek M."/>
            <person name="Martin A.C."/>
            <person name="Harkess A."/>
            <person name="Leebens-Mack J."/>
            <person name="Louveau T."/>
            <person name="Stephenson M.J."/>
            <person name="Osbourn A."/>
        </authorList>
    </citation>
    <scope>NUCLEOTIDE SEQUENCE</scope>
    <source>
        <strain evidence="8">S10</strain>
    </source>
</reference>
<dbReference type="PANTHER" id="PTHR45724">
    <property type="entry name" value="AQUAPORIN NIP2-1"/>
    <property type="match status" value="1"/>
</dbReference>
<feature type="transmembrane region" description="Helical" evidence="7">
    <location>
        <begin position="194"/>
        <end position="216"/>
    </location>
</feature>
<evidence type="ECO:0000313" key="8">
    <source>
        <dbReference type="EMBL" id="KAJ7959003.1"/>
    </source>
</evidence>
<evidence type="ECO:0000256" key="6">
    <source>
        <dbReference type="RuleBase" id="RU000477"/>
    </source>
</evidence>
<dbReference type="PANTHER" id="PTHR45724:SF21">
    <property type="entry name" value="MAJOR INTRINSIC PROTEIN"/>
    <property type="match status" value="1"/>
</dbReference>
<dbReference type="InterPro" id="IPR022357">
    <property type="entry name" value="MIP_CS"/>
</dbReference>
<evidence type="ECO:0000256" key="2">
    <source>
        <dbReference type="ARBA" id="ARBA00022448"/>
    </source>
</evidence>
<evidence type="ECO:0000256" key="1">
    <source>
        <dbReference type="ARBA" id="ARBA00004141"/>
    </source>
</evidence>
<comment type="subcellular location">
    <subcellularLocation>
        <location evidence="1">Membrane</location>
        <topology evidence="1">Multi-pass membrane protein</topology>
    </subcellularLocation>
</comment>
<feature type="transmembrane region" description="Helical" evidence="7">
    <location>
        <begin position="75"/>
        <end position="95"/>
    </location>
</feature>
<dbReference type="CDD" id="cd00333">
    <property type="entry name" value="MIP"/>
    <property type="match status" value="1"/>
</dbReference>
<keyword evidence="9" id="KW-1185">Reference proteome</keyword>
<dbReference type="PROSITE" id="PS00221">
    <property type="entry name" value="MIP"/>
    <property type="match status" value="1"/>
</dbReference>
<feature type="transmembrane region" description="Helical" evidence="7">
    <location>
        <begin position="236"/>
        <end position="257"/>
    </location>
</feature>
<dbReference type="Proteomes" id="UP001163823">
    <property type="component" value="Chromosome 8"/>
</dbReference>
<sequence>MAYSPSIIVESSPKLGLPTEQSIMDEAKASNTKQFAIQAEVSPSILQKIVAEFLGTYILIFAGCGAALVNKVQPFGIVGIAIVWGLALMAAIYSLGHVSGAHFNPAVTIALAATGKFSWKNVPTYVLSQLLGGILASLTLKVLFHDQEDIHATMTQYSDSISDLEAITWEFIITFILMLTICGAGTDHRGSKDLAGVAIGVTLLFNVTVAGPITGASMNPARSLGPAVASGVYKNIWVFMVAPILGAMAAAMVYSALRVPKPEKSADCTKSIYNDLYVQTVP</sequence>
<dbReference type="InterPro" id="IPR034294">
    <property type="entry name" value="Aquaporin_transptr"/>
</dbReference>
<feature type="transmembrane region" description="Helical" evidence="7">
    <location>
        <begin position="49"/>
        <end position="69"/>
    </location>
</feature>
<dbReference type="GO" id="GO:0015267">
    <property type="term" value="F:channel activity"/>
    <property type="evidence" value="ECO:0007669"/>
    <property type="project" value="InterPro"/>
</dbReference>
<comment type="caution">
    <text evidence="8">The sequence shown here is derived from an EMBL/GenBank/DDBJ whole genome shotgun (WGS) entry which is preliminary data.</text>
</comment>
<keyword evidence="5 7" id="KW-0472">Membrane</keyword>
<keyword evidence="3 6" id="KW-0812">Transmembrane</keyword>
<dbReference type="SUPFAM" id="SSF81338">
    <property type="entry name" value="Aquaporin-like"/>
    <property type="match status" value="1"/>
</dbReference>
<dbReference type="InterPro" id="IPR000425">
    <property type="entry name" value="MIP"/>
</dbReference>
<dbReference type="KEGG" id="qsa:O6P43_019639"/>
<dbReference type="Gene3D" id="1.20.1080.10">
    <property type="entry name" value="Glycerol uptake facilitator protein"/>
    <property type="match status" value="1"/>
</dbReference>
<evidence type="ECO:0000256" key="7">
    <source>
        <dbReference type="SAM" id="Phobius"/>
    </source>
</evidence>
<proteinExistence type="inferred from homology"/>
<dbReference type="Pfam" id="PF00230">
    <property type="entry name" value="MIP"/>
    <property type="match status" value="1"/>
</dbReference>
<name>A0AAD7LJ84_QUISA</name>
<dbReference type="InterPro" id="IPR023271">
    <property type="entry name" value="Aquaporin-like"/>
</dbReference>
<dbReference type="EMBL" id="JARAOO010000008">
    <property type="protein sequence ID" value="KAJ7959003.1"/>
    <property type="molecule type" value="Genomic_DNA"/>
</dbReference>
<accession>A0AAD7LJ84</accession>
<evidence type="ECO:0000256" key="4">
    <source>
        <dbReference type="ARBA" id="ARBA00022989"/>
    </source>
</evidence>
<dbReference type="GO" id="GO:0016020">
    <property type="term" value="C:membrane"/>
    <property type="evidence" value="ECO:0007669"/>
    <property type="project" value="UniProtKB-SubCell"/>
</dbReference>
<feature type="transmembrane region" description="Helical" evidence="7">
    <location>
        <begin position="164"/>
        <end position="182"/>
    </location>
</feature>